<feature type="compositionally biased region" description="Polar residues" evidence="1">
    <location>
        <begin position="917"/>
        <end position="935"/>
    </location>
</feature>
<organism evidence="2">
    <name type="scientific">Tanacetum cinerariifolium</name>
    <name type="common">Dalmatian daisy</name>
    <name type="synonym">Chrysanthemum cinerariifolium</name>
    <dbReference type="NCBI Taxonomy" id="118510"/>
    <lineage>
        <taxon>Eukaryota</taxon>
        <taxon>Viridiplantae</taxon>
        <taxon>Streptophyta</taxon>
        <taxon>Embryophyta</taxon>
        <taxon>Tracheophyta</taxon>
        <taxon>Spermatophyta</taxon>
        <taxon>Magnoliopsida</taxon>
        <taxon>eudicotyledons</taxon>
        <taxon>Gunneridae</taxon>
        <taxon>Pentapetalae</taxon>
        <taxon>asterids</taxon>
        <taxon>campanulids</taxon>
        <taxon>Asterales</taxon>
        <taxon>Asteraceae</taxon>
        <taxon>Asteroideae</taxon>
        <taxon>Anthemideae</taxon>
        <taxon>Anthemidinae</taxon>
        <taxon>Tanacetum</taxon>
    </lineage>
</organism>
<feature type="region of interest" description="Disordered" evidence="1">
    <location>
        <begin position="290"/>
        <end position="316"/>
    </location>
</feature>
<feature type="region of interest" description="Disordered" evidence="1">
    <location>
        <begin position="661"/>
        <end position="680"/>
    </location>
</feature>
<dbReference type="EMBL" id="BKCJ010000294">
    <property type="protein sequence ID" value="GEU31873.1"/>
    <property type="molecule type" value="Genomic_DNA"/>
</dbReference>
<feature type="region of interest" description="Disordered" evidence="1">
    <location>
        <begin position="102"/>
        <end position="142"/>
    </location>
</feature>
<protein>
    <submittedName>
        <fullName evidence="2">Uncharacterized protein</fullName>
    </submittedName>
</protein>
<feature type="region of interest" description="Disordered" evidence="1">
    <location>
        <begin position="154"/>
        <end position="176"/>
    </location>
</feature>
<feature type="region of interest" description="Disordered" evidence="1">
    <location>
        <begin position="887"/>
        <end position="936"/>
    </location>
</feature>
<feature type="compositionally biased region" description="Low complexity" evidence="1">
    <location>
        <begin position="733"/>
        <end position="747"/>
    </location>
</feature>
<gene>
    <name evidence="2" type="ORF">Tci_003851</name>
</gene>
<proteinExistence type="predicted"/>
<comment type="caution">
    <text evidence="2">The sequence shown here is derived from an EMBL/GenBank/DDBJ whole genome shotgun (WGS) entry which is preliminary data.</text>
</comment>
<feature type="compositionally biased region" description="Acidic residues" evidence="1">
    <location>
        <begin position="299"/>
        <end position="316"/>
    </location>
</feature>
<feature type="compositionally biased region" description="Polar residues" evidence="1">
    <location>
        <begin position="125"/>
        <end position="136"/>
    </location>
</feature>
<reference evidence="2" key="1">
    <citation type="journal article" date="2019" name="Sci. Rep.">
        <title>Draft genome of Tanacetum cinerariifolium, the natural source of mosquito coil.</title>
        <authorList>
            <person name="Yamashiro T."/>
            <person name="Shiraishi A."/>
            <person name="Satake H."/>
            <person name="Nakayama K."/>
        </authorList>
    </citation>
    <scope>NUCLEOTIDE SEQUENCE</scope>
</reference>
<name>A0A6L2J4B8_TANCI</name>
<feature type="region of interest" description="Disordered" evidence="1">
    <location>
        <begin position="621"/>
        <end position="652"/>
    </location>
</feature>
<dbReference type="AlphaFoldDB" id="A0A6L2J4B8"/>
<accession>A0A6L2J4B8</accession>
<sequence>MNGKNPLTLKFITFTESTGLHYAKDAYVSHPFPEVVKAELANIVENLILLDMTPILETAFLVAWRIMFTCVVQVLCGKYSSTEQVNSIKQLFAYCLHTRTKRKKPKSKNPSTKTKVAPPLKPTEGSEQSYSVSSGTVPDPQDLKRNIQLAGTRLPSSLNKGTHKSQHLPKGTGAEYQVDKTQSTRLRKLVKYLRKVSRVLFKKLTKEQWTQHEEVVVFYADLRASIEEYYENNVDHREQTDKVIDATMKYLDKNNVVRGDLLNALNGVTETLKAMARKCWGRMSLMMPTEEPLSHTEGETEDMEIENQEEKPEEPEMAVPVSSVKPMETPIPEAQPITIIIPFQAKSSQAPKRVDKGKRIATDDVEPQVKLVPVSRMVREDPDKYVRVPDMINGKMHYLINNEITKHLKKEELIKKAAEQARLLAITKPEVVKVFWEKAKKIRIDPKRITSAKEGKRFKKAQDAELKIHLHTKHVVVTVDRGIDKRNFKVHNPFAFGAFGITKLDELREIIPKKKNILVKDLMNSLSRRKRKQMELEPEVKVPGLDRDRILPKGVLFVNNMVIKEPEYGIFFTDVFGDQAFQRLNGIHKVGVDSLVSYLVMASTIKTQENARVDVPMTQSQPIESTKGTHRTLRAPRTPNPATTQGESSAPRKLIVIQFHVRSQPDPKTPIPTSDEIDVTNLEEATQEIETMVEGTKNFDAFMDEIFNDQEEPDTRTHTAPLSSDKENRQELTASNPAPSSSTPTTSIQKPKQDHFKHYKNAVKSTIKKLVPSMVDKRFNKIAKKLVLLYVDKGLLLDRKKAQTDIVALVAKAVKKERENLRAELFMQAASSLIHDLQYQLYLKMKYDEQARNVYLSIWWSLEIKFEKLAPPVAPCRLADVRTRDHKEYHDDDALPEGESSTNRHKTSEHGTYIVGKSSSEQVMDESNPSGSGTHEQLDEFKAKMDDFGTNDDEVLSKDVSPELLEEISREVDEVLLQKDVNNMLRVRCNSGEEHQTKEVCSIVAQVSSNTVPENNLEELTSRWGFKVSRKMNKDVKHGYADPKLGDNDAEYLRFYKEYIKDQLRHQDQMRR</sequence>
<feature type="region of interest" description="Disordered" evidence="1">
    <location>
        <begin position="710"/>
        <end position="755"/>
    </location>
</feature>
<evidence type="ECO:0000313" key="2">
    <source>
        <dbReference type="EMBL" id="GEU31873.1"/>
    </source>
</evidence>
<evidence type="ECO:0000256" key="1">
    <source>
        <dbReference type="SAM" id="MobiDB-lite"/>
    </source>
</evidence>